<evidence type="ECO:0000313" key="6">
    <source>
        <dbReference type="Proteomes" id="UP000516117"/>
    </source>
</evidence>
<dbReference type="RefSeq" id="WP_187722101.1">
    <property type="nucleotide sequence ID" value="NZ_BAABBL010000003.1"/>
</dbReference>
<dbReference type="InterPro" id="IPR013216">
    <property type="entry name" value="Methyltransf_11"/>
</dbReference>
<keyword evidence="6" id="KW-1185">Reference proteome</keyword>
<feature type="domain" description="Methyltransferase type 11" evidence="4">
    <location>
        <begin position="44"/>
        <end position="133"/>
    </location>
</feature>
<dbReference type="GO" id="GO:0032259">
    <property type="term" value="P:methylation"/>
    <property type="evidence" value="ECO:0007669"/>
    <property type="project" value="UniProtKB-KW"/>
</dbReference>
<evidence type="ECO:0000313" key="5">
    <source>
        <dbReference type="EMBL" id="QNP57002.1"/>
    </source>
</evidence>
<dbReference type="PANTHER" id="PTHR44942:SF4">
    <property type="entry name" value="METHYLTRANSFERASE TYPE 11 DOMAIN-CONTAINING PROTEIN"/>
    <property type="match status" value="1"/>
</dbReference>
<dbReference type="InterPro" id="IPR029063">
    <property type="entry name" value="SAM-dependent_MTases_sf"/>
</dbReference>
<keyword evidence="3 5" id="KW-0808">Transferase</keyword>
<dbReference type="CDD" id="cd02440">
    <property type="entry name" value="AdoMet_MTases"/>
    <property type="match status" value="1"/>
</dbReference>
<sequence>MSSDEMRRRADAFRSTGVTYHRYRPGYPDDAVGWALPDGARDVLELGAGTGRLTDALLERGLTVTAVDPSASMLAVLAARHPDVSVVEARAEATGLADASFDAIVVGQAWHWIDPAAGSAEAARLLRPRGTIAMLWNQRVPEDGWQAAFEAVQPDPRGVDLISRHDADARFPFGAREEFRTAWERTIPAEDYVQLYTTQSPFLIASPEEQARRLATWRSLLRAHAVDRVTQRYATTVWRFQLPG</sequence>
<dbReference type="SUPFAM" id="SSF53335">
    <property type="entry name" value="S-adenosyl-L-methionine-dependent methyltransferases"/>
    <property type="match status" value="1"/>
</dbReference>
<protein>
    <submittedName>
        <fullName evidence="5">Methyltransferase domain-containing protein</fullName>
    </submittedName>
</protein>
<dbReference type="PANTHER" id="PTHR44942">
    <property type="entry name" value="METHYLTRANSF_11 DOMAIN-CONTAINING PROTEIN"/>
    <property type="match status" value="1"/>
</dbReference>
<dbReference type="Gene3D" id="3.40.50.150">
    <property type="entry name" value="Vaccinia Virus protein VP39"/>
    <property type="match status" value="1"/>
</dbReference>
<dbReference type="AlphaFoldDB" id="A0A7H0H8Y6"/>
<dbReference type="Pfam" id="PF08241">
    <property type="entry name" value="Methyltransf_11"/>
    <property type="match status" value="1"/>
</dbReference>
<evidence type="ECO:0000256" key="1">
    <source>
        <dbReference type="ARBA" id="ARBA00008361"/>
    </source>
</evidence>
<name>A0A7H0H8Y6_9ACTN</name>
<dbReference type="Proteomes" id="UP000516117">
    <property type="component" value="Chromosome"/>
</dbReference>
<proteinExistence type="inferred from homology"/>
<evidence type="ECO:0000256" key="3">
    <source>
        <dbReference type="ARBA" id="ARBA00022679"/>
    </source>
</evidence>
<evidence type="ECO:0000256" key="2">
    <source>
        <dbReference type="ARBA" id="ARBA00022603"/>
    </source>
</evidence>
<accession>A0A7H0H8Y6</accession>
<evidence type="ECO:0000259" key="4">
    <source>
        <dbReference type="Pfam" id="PF08241"/>
    </source>
</evidence>
<dbReference type="EMBL" id="CP060789">
    <property type="protein sequence ID" value="QNP57002.1"/>
    <property type="molecule type" value="Genomic_DNA"/>
</dbReference>
<organism evidence="5 6">
    <name type="scientific">Tessaracoccus defluvii</name>
    <dbReference type="NCBI Taxonomy" id="1285901"/>
    <lineage>
        <taxon>Bacteria</taxon>
        <taxon>Bacillati</taxon>
        <taxon>Actinomycetota</taxon>
        <taxon>Actinomycetes</taxon>
        <taxon>Propionibacteriales</taxon>
        <taxon>Propionibacteriaceae</taxon>
        <taxon>Tessaracoccus</taxon>
    </lineage>
</organism>
<gene>
    <name evidence="5" type="ORF">H9L22_06700</name>
</gene>
<dbReference type="KEGG" id="tdf:H9L22_06700"/>
<reference evidence="5 6" key="1">
    <citation type="submission" date="2020-08" db="EMBL/GenBank/DDBJ databases">
        <title>Genome sequence of Tessaracoccus defluvii JCM 17540T.</title>
        <authorList>
            <person name="Hyun D.-W."/>
            <person name="Bae J.-W."/>
        </authorList>
    </citation>
    <scope>NUCLEOTIDE SEQUENCE [LARGE SCALE GENOMIC DNA]</scope>
    <source>
        <strain evidence="5 6">JCM 17540</strain>
    </source>
</reference>
<comment type="similarity">
    <text evidence="1">Belongs to the methyltransferase superfamily.</text>
</comment>
<dbReference type="InterPro" id="IPR051052">
    <property type="entry name" value="Diverse_substrate_MTase"/>
</dbReference>
<dbReference type="GO" id="GO:0008757">
    <property type="term" value="F:S-adenosylmethionine-dependent methyltransferase activity"/>
    <property type="evidence" value="ECO:0007669"/>
    <property type="project" value="InterPro"/>
</dbReference>
<keyword evidence="2 5" id="KW-0489">Methyltransferase</keyword>